<dbReference type="PROSITE" id="PS00640">
    <property type="entry name" value="THIOL_PROTEASE_ASN"/>
    <property type="match status" value="1"/>
</dbReference>
<accession>A0AAU9V036</accession>
<dbReference type="GO" id="GO:0008234">
    <property type="term" value="F:cysteine-type peptidase activity"/>
    <property type="evidence" value="ECO:0007669"/>
    <property type="project" value="UniProtKB-KW"/>
</dbReference>
<feature type="domain" description="Peptidase C1A papain C-terminal" evidence="8">
    <location>
        <begin position="115"/>
        <end position="325"/>
    </location>
</feature>
<evidence type="ECO:0000256" key="2">
    <source>
        <dbReference type="ARBA" id="ARBA00022670"/>
    </source>
</evidence>
<keyword evidence="4" id="KW-0788">Thiol protease</keyword>
<dbReference type="PROSITE" id="PS00639">
    <property type="entry name" value="THIOL_PROTEASE_HIS"/>
    <property type="match status" value="1"/>
</dbReference>
<dbReference type="SMART" id="SM00848">
    <property type="entry name" value="Inhibitor_I29"/>
    <property type="match status" value="1"/>
</dbReference>
<dbReference type="InterPro" id="IPR039417">
    <property type="entry name" value="Peptidase_C1A_papain-like"/>
</dbReference>
<name>A0AAU9V036_EUPED</name>
<dbReference type="GO" id="GO:0006508">
    <property type="term" value="P:proteolysis"/>
    <property type="evidence" value="ECO:0007669"/>
    <property type="project" value="UniProtKB-KW"/>
</dbReference>
<dbReference type="Pfam" id="PF08246">
    <property type="entry name" value="Inhibitor_I29"/>
    <property type="match status" value="1"/>
</dbReference>
<dbReference type="FunFam" id="3.90.70.10:FF:000039">
    <property type="entry name" value="Cysteine proteinase 2, putative"/>
    <property type="match status" value="1"/>
</dbReference>
<keyword evidence="7" id="KW-0732">Signal</keyword>
<dbReference type="Pfam" id="PF00112">
    <property type="entry name" value="Peptidase_C1"/>
    <property type="match status" value="1"/>
</dbReference>
<evidence type="ECO:0000259" key="9">
    <source>
        <dbReference type="SMART" id="SM00848"/>
    </source>
</evidence>
<dbReference type="PANTHER" id="PTHR12411">
    <property type="entry name" value="CYSTEINE PROTEASE FAMILY C1-RELATED"/>
    <property type="match status" value="1"/>
</dbReference>
<organism evidence="10 11">
    <name type="scientific">Euphydryas editha</name>
    <name type="common">Edith's checkerspot</name>
    <dbReference type="NCBI Taxonomy" id="104508"/>
    <lineage>
        <taxon>Eukaryota</taxon>
        <taxon>Metazoa</taxon>
        <taxon>Ecdysozoa</taxon>
        <taxon>Arthropoda</taxon>
        <taxon>Hexapoda</taxon>
        <taxon>Insecta</taxon>
        <taxon>Pterygota</taxon>
        <taxon>Neoptera</taxon>
        <taxon>Endopterygota</taxon>
        <taxon>Lepidoptera</taxon>
        <taxon>Glossata</taxon>
        <taxon>Ditrysia</taxon>
        <taxon>Papilionoidea</taxon>
        <taxon>Nymphalidae</taxon>
        <taxon>Nymphalinae</taxon>
        <taxon>Euphydryas</taxon>
    </lineage>
</organism>
<evidence type="ECO:0000256" key="3">
    <source>
        <dbReference type="ARBA" id="ARBA00022801"/>
    </source>
</evidence>
<reference evidence="10" key="1">
    <citation type="submission" date="2022-03" db="EMBL/GenBank/DDBJ databases">
        <authorList>
            <person name="Tunstrom K."/>
        </authorList>
    </citation>
    <scope>NUCLEOTIDE SEQUENCE</scope>
</reference>
<keyword evidence="11" id="KW-1185">Reference proteome</keyword>
<dbReference type="SUPFAM" id="SSF54001">
    <property type="entry name" value="Cysteine proteinases"/>
    <property type="match status" value="1"/>
</dbReference>
<dbReference type="SMART" id="SM00645">
    <property type="entry name" value="Pept_C1"/>
    <property type="match status" value="1"/>
</dbReference>
<keyword evidence="5" id="KW-0865">Zymogen</keyword>
<protein>
    <submittedName>
        <fullName evidence="10">Uncharacterized protein</fullName>
    </submittedName>
</protein>
<evidence type="ECO:0000256" key="1">
    <source>
        <dbReference type="ARBA" id="ARBA00008455"/>
    </source>
</evidence>
<evidence type="ECO:0000256" key="6">
    <source>
        <dbReference type="ARBA" id="ARBA00023157"/>
    </source>
</evidence>
<dbReference type="InterPro" id="IPR000668">
    <property type="entry name" value="Peptidase_C1A_C"/>
</dbReference>
<dbReference type="CDD" id="cd02248">
    <property type="entry name" value="Peptidase_C1A"/>
    <property type="match status" value="1"/>
</dbReference>
<dbReference type="Gene3D" id="3.90.70.10">
    <property type="entry name" value="Cysteine proteinases"/>
    <property type="match status" value="1"/>
</dbReference>
<evidence type="ECO:0000259" key="8">
    <source>
        <dbReference type="SMART" id="SM00645"/>
    </source>
</evidence>
<dbReference type="InterPro" id="IPR025660">
    <property type="entry name" value="Pept_his_AS"/>
</dbReference>
<evidence type="ECO:0000256" key="5">
    <source>
        <dbReference type="ARBA" id="ARBA00023145"/>
    </source>
</evidence>
<dbReference type="InterPro" id="IPR000169">
    <property type="entry name" value="Pept_cys_AS"/>
</dbReference>
<feature type="chain" id="PRO_5043381487" evidence="7">
    <location>
        <begin position="17"/>
        <end position="327"/>
    </location>
</feature>
<dbReference type="PRINTS" id="PR00705">
    <property type="entry name" value="PAPAIN"/>
</dbReference>
<sequence length="327" mass="36451">MNIILIFLLSAGIASAKYILKYSVEDAPAHFEDFIQTYNKEYDDTEKTVRYEIFLKNLEKINKFNEKSNHTEFGITQFADLTPEEFVQRHTGYKSGLFDDYCTYNAELELEPINAPDEFDWRSHGVVSPVKNQQQCGSCWAFSTTGNVESAYAIKNGQLLSLSEQQLIDCDKKSFGCNGGLPVYAIKYLEKNGAMTEDSYPYEARDGQCRFDSQSAQVQVVGCTSVQASEDQLPEKLAQIGPLSIALDGESVQLYKGGIMSGDFCQGRQISHAVLLVGYGTGEDGTPYWLIKNSWGENWGENGYFRIQRGVNCVLVAQEAPTTAIVA</sequence>
<proteinExistence type="inferred from homology"/>
<comment type="caution">
    <text evidence="10">The sequence shown here is derived from an EMBL/GenBank/DDBJ whole genome shotgun (WGS) entry which is preliminary data.</text>
</comment>
<gene>
    <name evidence="10" type="ORF">EEDITHA_LOCUS18592</name>
</gene>
<dbReference type="PROSITE" id="PS00139">
    <property type="entry name" value="THIOL_PROTEASE_CYS"/>
    <property type="match status" value="1"/>
</dbReference>
<evidence type="ECO:0000256" key="4">
    <source>
        <dbReference type="ARBA" id="ARBA00022807"/>
    </source>
</evidence>
<evidence type="ECO:0000313" key="10">
    <source>
        <dbReference type="EMBL" id="CAH2104174.1"/>
    </source>
</evidence>
<evidence type="ECO:0000256" key="7">
    <source>
        <dbReference type="SAM" id="SignalP"/>
    </source>
</evidence>
<comment type="similarity">
    <text evidence="1">Belongs to the peptidase C1 family.</text>
</comment>
<feature type="signal peptide" evidence="7">
    <location>
        <begin position="1"/>
        <end position="16"/>
    </location>
</feature>
<dbReference type="AlphaFoldDB" id="A0AAU9V036"/>
<dbReference type="InterPro" id="IPR013128">
    <property type="entry name" value="Peptidase_C1A"/>
</dbReference>
<dbReference type="InterPro" id="IPR013201">
    <property type="entry name" value="Prot_inhib_I29"/>
</dbReference>
<dbReference type="Proteomes" id="UP001153954">
    <property type="component" value="Unassembled WGS sequence"/>
</dbReference>
<dbReference type="InterPro" id="IPR025661">
    <property type="entry name" value="Pept_asp_AS"/>
</dbReference>
<dbReference type="EMBL" id="CAKOGL010000027">
    <property type="protein sequence ID" value="CAH2104174.1"/>
    <property type="molecule type" value="Genomic_DNA"/>
</dbReference>
<keyword evidence="2" id="KW-0645">Protease</keyword>
<keyword evidence="3" id="KW-0378">Hydrolase</keyword>
<evidence type="ECO:0000313" key="11">
    <source>
        <dbReference type="Proteomes" id="UP001153954"/>
    </source>
</evidence>
<dbReference type="InterPro" id="IPR038765">
    <property type="entry name" value="Papain-like_cys_pep_sf"/>
</dbReference>
<keyword evidence="6" id="KW-1015">Disulfide bond</keyword>
<feature type="domain" description="Cathepsin propeptide inhibitor" evidence="9">
    <location>
        <begin position="31"/>
        <end position="86"/>
    </location>
</feature>